<dbReference type="Gene3D" id="1.20.120.450">
    <property type="entry name" value="dinb family like domain"/>
    <property type="match status" value="1"/>
</dbReference>
<dbReference type="InterPro" id="IPR034660">
    <property type="entry name" value="DinB/YfiT-like"/>
</dbReference>
<feature type="domain" description="DinB-like" evidence="1">
    <location>
        <begin position="69"/>
        <end position="201"/>
    </location>
</feature>
<dbReference type="EMBL" id="JAEKNR010000047">
    <property type="protein sequence ID" value="MBJ7597237.1"/>
    <property type="molecule type" value="Genomic_DNA"/>
</dbReference>
<reference evidence="2" key="1">
    <citation type="submission" date="2020-10" db="EMBL/GenBank/DDBJ databases">
        <title>Ca. Dormibacterota MAGs.</title>
        <authorList>
            <person name="Montgomery K."/>
        </authorList>
    </citation>
    <scope>NUCLEOTIDE SEQUENCE [LARGE SCALE GENOMIC DNA]</scope>
    <source>
        <strain evidence="2">SC8812_S17_10</strain>
    </source>
</reference>
<dbReference type="Pfam" id="PF12867">
    <property type="entry name" value="DinB_2"/>
    <property type="match status" value="1"/>
</dbReference>
<accession>A0A934JYG7</accession>
<gene>
    <name evidence="2" type="ORF">JF922_04010</name>
</gene>
<sequence>MSEAFVAAMAGLAALPDSRCSEPWVWPCHSGWPLQVRDALYRSLEEELEAVAAQASPETEAARLLAAGQRAWGDLRGLLVGLGDGILDQAEGPPDGTVWTLRQLLGHVLLTERRYREHVEYALRRGDADPVRSEPTASLSSADQEGGLRDWIARMSAERQASAGLAGAGADQLLRPTVWAGYDVNVRFRLLRFAGHLVEHTVHAEKLLAGVGHRVGEAHMVVRRISAARGAHELFSDPDELDRLDASHVDRAALLGAFG</sequence>
<dbReference type="RefSeq" id="WP_338199305.1">
    <property type="nucleotide sequence ID" value="NZ_JAEKNR010000047.1"/>
</dbReference>
<name>A0A934JYG7_9BACT</name>
<dbReference type="Proteomes" id="UP000612893">
    <property type="component" value="Unassembled WGS sequence"/>
</dbReference>
<keyword evidence="3" id="KW-1185">Reference proteome</keyword>
<dbReference type="AlphaFoldDB" id="A0A934JYG7"/>
<evidence type="ECO:0000259" key="1">
    <source>
        <dbReference type="Pfam" id="PF12867"/>
    </source>
</evidence>
<organism evidence="2 3">
    <name type="scientific">Candidatus Nephthysia bennettiae</name>
    <dbReference type="NCBI Taxonomy" id="3127016"/>
    <lineage>
        <taxon>Bacteria</taxon>
        <taxon>Bacillati</taxon>
        <taxon>Candidatus Dormiibacterota</taxon>
        <taxon>Candidatus Dormibacteria</taxon>
        <taxon>Candidatus Dormibacterales</taxon>
        <taxon>Candidatus Dormibacteraceae</taxon>
        <taxon>Candidatus Nephthysia</taxon>
    </lineage>
</organism>
<dbReference type="InterPro" id="IPR024775">
    <property type="entry name" value="DinB-like"/>
</dbReference>
<evidence type="ECO:0000313" key="3">
    <source>
        <dbReference type="Proteomes" id="UP000612893"/>
    </source>
</evidence>
<proteinExistence type="predicted"/>
<evidence type="ECO:0000313" key="2">
    <source>
        <dbReference type="EMBL" id="MBJ7597237.1"/>
    </source>
</evidence>
<dbReference type="SUPFAM" id="SSF109854">
    <property type="entry name" value="DinB/YfiT-like putative metalloenzymes"/>
    <property type="match status" value="1"/>
</dbReference>
<protein>
    <submittedName>
        <fullName evidence="2">DinB family protein</fullName>
    </submittedName>
</protein>
<comment type="caution">
    <text evidence="2">The sequence shown here is derived from an EMBL/GenBank/DDBJ whole genome shotgun (WGS) entry which is preliminary data.</text>
</comment>